<proteinExistence type="predicted"/>
<reference evidence="1" key="1">
    <citation type="submission" date="2022-08" db="EMBL/GenBank/DDBJ databases">
        <title>Genome Sequence of Lecanicillium fungicola.</title>
        <authorList>
            <person name="Buettner E."/>
        </authorList>
    </citation>
    <scope>NUCLEOTIDE SEQUENCE</scope>
    <source>
        <strain evidence="1">Babe33</strain>
    </source>
</reference>
<organism evidence="1 2">
    <name type="scientific">Zarea fungicola</name>
    <dbReference type="NCBI Taxonomy" id="93591"/>
    <lineage>
        <taxon>Eukaryota</taxon>
        <taxon>Fungi</taxon>
        <taxon>Dikarya</taxon>
        <taxon>Ascomycota</taxon>
        <taxon>Pezizomycotina</taxon>
        <taxon>Sordariomycetes</taxon>
        <taxon>Hypocreomycetidae</taxon>
        <taxon>Hypocreales</taxon>
        <taxon>Cordycipitaceae</taxon>
        <taxon>Zarea</taxon>
    </lineage>
</organism>
<evidence type="ECO:0000313" key="1">
    <source>
        <dbReference type="EMBL" id="KAJ2957639.1"/>
    </source>
</evidence>
<accession>A0ACC1MCQ5</accession>
<name>A0ACC1MCQ5_9HYPO</name>
<evidence type="ECO:0000313" key="2">
    <source>
        <dbReference type="Proteomes" id="UP001143910"/>
    </source>
</evidence>
<keyword evidence="2" id="KW-1185">Reference proteome</keyword>
<dbReference type="EMBL" id="JANJQO010003633">
    <property type="protein sequence ID" value="KAJ2957639.1"/>
    <property type="molecule type" value="Genomic_DNA"/>
</dbReference>
<dbReference type="Proteomes" id="UP001143910">
    <property type="component" value="Unassembled WGS sequence"/>
</dbReference>
<protein>
    <submittedName>
        <fullName evidence="1">Uncharacterized protein</fullName>
    </submittedName>
</protein>
<sequence length="276" mass="29705">MEEGESSASYVARLAAELDSEFQRVGPENVCAFIAEPVTGAALGCVPAEPGYFPAMKAVCEKYGALLILDEIMSGMGRCGTLHAWEQEDVVPDLQTIGKGFGGGYAPVSGLLIGDSVVQVLDKGTGQFRHGQTYQGHPVSCAAALAVQQAIQSRSLLHNVRMMGAYLEEQLRAQLGDHPNVGDIRGKGLFWGVEFVKDKATKEAFDPSLRFAFHVQEKGLQPGYDVSLYAGSGTVDGIRGDHIILSPPYTVSKEEIDIVVKTFSRILHHVVEELGL</sequence>
<comment type="caution">
    <text evidence="1">The sequence shown here is derived from an EMBL/GenBank/DDBJ whole genome shotgun (WGS) entry which is preliminary data.</text>
</comment>
<gene>
    <name evidence="1" type="ORF">NQ176_g11233</name>
</gene>